<keyword evidence="1" id="KW-0472">Membrane</keyword>
<feature type="transmembrane region" description="Helical" evidence="1">
    <location>
        <begin position="352"/>
        <end position="371"/>
    </location>
</feature>
<accession>A0A381VF68</accession>
<feature type="transmembrane region" description="Helical" evidence="1">
    <location>
        <begin position="125"/>
        <end position="148"/>
    </location>
</feature>
<evidence type="ECO:0000256" key="1">
    <source>
        <dbReference type="SAM" id="Phobius"/>
    </source>
</evidence>
<gene>
    <name evidence="2" type="ORF">METZ01_LOCUS90907</name>
</gene>
<sequence length="394" mass="44879">MILPSFNKILSFSPIQKVNLNTNCWIRSPAWDFFWLHSGVWFGLLIFAFSSHPALEMFYIAGVFLFWISHRFSSFYLAWGTQSYSTVRASQPWRYVIFPAILVLSVFVLLFIPETVFPVSVPVRILGLLLLDFFWGMHHFAAQHYGMLRLFQHRANPSTANSSHLHDRLFCWGTGFILVLIAELLHGASFLQQKQILPAMPYDWGNEIIPIILRSGTLLVLGITAIMIRNALLQNSGLPRILYILGLGIMVTGAFQLQPIEFLMLWTLQHWMTALGLAVQMGGNDIKKSKSVKNRIFKNSSFSENHNHWIVLLFLCSISVILTPFFEIEAVSSGARYSELIYPSLMDLLENSSWITILVGVGLASGFLHYFMDRAVYRLSDAETRMSAKNLLFG</sequence>
<feature type="transmembrane region" description="Helical" evidence="1">
    <location>
        <begin position="169"/>
        <end position="188"/>
    </location>
</feature>
<feature type="transmembrane region" description="Helical" evidence="1">
    <location>
        <begin position="307"/>
        <end position="326"/>
    </location>
</feature>
<keyword evidence="1" id="KW-0812">Transmembrane</keyword>
<feature type="transmembrane region" description="Helical" evidence="1">
    <location>
        <begin position="240"/>
        <end position="257"/>
    </location>
</feature>
<evidence type="ECO:0000313" key="2">
    <source>
        <dbReference type="EMBL" id="SVA38053.1"/>
    </source>
</evidence>
<dbReference type="AlphaFoldDB" id="A0A381VF68"/>
<organism evidence="2">
    <name type="scientific">marine metagenome</name>
    <dbReference type="NCBI Taxonomy" id="408172"/>
    <lineage>
        <taxon>unclassified sequences</taxon>
        <taxon>metagenomes</taxon>
        <taxon>ecological metagenomes</taxon>
    </lineage>
</organism>
<proteinExistence type="predicted"/>
<reference evidence="2" key="1">
    <citation type="submission" date="2018-05" db="EMBL/GenBank/DDBJ databases">
        <authorList>
            <person name="Lanie J.A."/>
            <person name="Ng W.-L."/>
            <person name="Kazmierczak K.M."/>
            <person name="Andrzejewski T.M."/>
            <person name="Davidsen T.M."/>
            <person name="Wayne K.J."/>
            <person name="Tettelin H."/>
            <person name="Glass J.I."/>
            <person name="Rusch D."/>
            <person name="Podicherti R."/>
            <person name="Tsui H.-C.T."/>
            <person name="Winkler M.E."/>
        </authorList>
    </citation>
    <scope>NUCLEOTIDE SEQUENCE</scope>
</reference>
<keyword evidence="1" id="KW-1133">Transmembrane helix</keyword>
<feature type="transmembrane region" description="Helical" evidence="1">
    <location>
        <begin position="263"/>
        <end position="286"/>
    </location>
</feature>
<feature type="transmembrane region" description="Helical" evidence="1">
    <location>
        <begin position="208"/>
        <end position="228"/>
    </location>
</feature>
<feature type="transmembrane region" description="Helical" evidence="1">
    <location>
        <begin position="57"/>
        <end position="80"/>
    </location>
</feature>
<name>A0A381VF68_9ZZZZ</name>
<protein>
    <submittedName>
        <fullName evidence="2">Uncharacterized protein</fullName>
    </submittedName>
</protein>
<dbReference type="EMBL" id="UINC01008455">
    <property type="protein sequence ID" value="SVA38053.1"/>
    <property type="molecule type" value="Genomic_DNA"/>
</dbReference>
<feature type="transmembrane region" description="Helical" evidence="1">
    <location>
        <begin position="33"/>
        <end position="51"/>
    </location>
</feature>
<feature type="transmembrane region" description="Helical" evidence="1">
    <location>
        <begin position="92"/>
        <end position="113"/>
    </location>
</feature>